<feature type="domain" description="ZP" evidence="18">
    <location>
        <begin position="56"/>
        <end position="319"/>
    </location>
</feature>
<feature type="compositionally biased region" description="Polar residues" evidence="16">
    <location>
        <begin position="758"/>
        <end position="769"/>
    </location>
</feature>
<evidence type="ECO:0000256" key="17">
    <source>
        <dbReference type="SAM" id="SignalP"/>
    </source>
</evidence>
<evidence type="ECO:0000256" key="8">
    <source>
        <dbReference type="ARBA" id="ARBA00022685"/>
    </source>
</evidence>
<evidence type="ECO:0000256" key="1">
    <source>
        <dbReference type="ARBA" id="ARBA00004251"/>
    </source>
</evidence>
<feature type="region of interest" description="Disordered" evidence="16">
    <location>
        <begin position="886"/>
        <end position="915"/>
    </location>
</feature>
<evidence type="ECO:0000256" key="5">
    <source>
        <dbReference type="ARBA" id="ARBA00022475"/>
    </source>
</evidence>
<evidence type="ECO:0000256" key="12">
    <source>
        <dbReference type="ARBA" id="ARBA00023136"/>
    </source>
</evidence>
<name>A0A8U7NAF4_CORMO</name>
<dbReference type="FunFam" id="2.60.40.4100:FF:000002">
    <property type="entry name" value="Zona pellucida sperm-binding protein 3"/>
    <property type="match status" value="1"/>
</dbReference>
<evidence type="ECO:0000256" key="9">
    <source>
        <dbReference type="ARBA" id="ARBA00022692"/>
    </source>
</evidence>
<dbReference type="InterPro" id="IPR055355">
    <property type="entry name" value="ZP-C"/>
</dbReference>
<dbReference type="InterPro" id="IPR042235">
    <property type="entry name" value="ZP-C_dom"/>
</dbReference>
<dbReference type="GO" id="GO:2000344">
    <property type="term" value="P:positive regulation of acrosome reaction"/>
    <property type="evidence" value="ECO:0007669"/>
    <property type="project" value="TreeGrafter"/>
</dbReference>
<keyword evidence="8" id="KW-0165">Cleavage on pair of basic residues</keyword>
<dbReference type="Pfam" id="PF00100">
    <property type="entry name" value="Zona_pellucida"/>
    <property type="match status" value="1"/>
</dbReference>
<keyword evidence="11" id="KW-1133">Transmembrane helix</keyword>
<keyword evidence="9" id="KW-0812">Transmembrane</keyword>
<feature type="region of interest" description="Disordered" evidence="16">
    <location>
        <begin position="470"/>
        <end position="511"/>
    </location>
</feature>
<dbReference type="GO" id="GO:0032190">
    <property type="term" value="F:acrosin binding"/>
    <property type="evidence" value="ECO:0007669"/>
    <property type="project" value="TreeGrafter"/>
</dbReference>
<comment type="subcellular location">
    <subcellularLocation>
        <location evidence="1">Cell membrane</location>
        <topology evidence="1">Single-pass type I membrane protein</topology>
    </subcellularLocation>
    <subcellularLocation>
        <location evidence="2">Secreted</location>
        <location evidence="2">Extracellular space</location>
        <location evidence="2">Extracellular matrix</location>
    </subcellularLocation>
</comment>
<keyword evidence="12" id="KW-0472">Membrane</keyword>
<dbReference type="Gene3D" id="2.60.40.3210">
    <property type="entry name" value="Zona pellucida, ZP-N domain"/>
    <property type="match status" value="1"/>
</dbReference>
<keyword evidence="6" id="KW-0964">Secreted</keyword>
<reference evidence="19" key="3">
    <citation type="submission" date="2025-09" db="UniProtKB">
        <authorList>
            <consortium name="Ensembl"/>
        </authorList>
    </citation>
    <scope>IDENTIFICATION</scope>
</reference>
<dbReference type="SMART" id="SM00241">
    <property type="entry name" value="ZP"/>
    <property type="match status" value="1"/>
</dbReference>
<dbReference type="InterPro" id="IPR055356">
    <property type="entry name" value="ZP-N"/>
</dbReference>
<keyword evidence="13" id="KW-1015">Disulfide bond</keyword>
<evidence type="ECO:0000256" key="13">
    <source>
        <dbReference type="ARBA" id="ARBA00023157"/>
    </source>
</evidence>
<dbReference type="PANTHER" id="PTHR11576:SF2">
    <property type="entry name" value="ZONA PELLUCIDA SPERM-BINDING PROTEIN 3"/>
    <property type="match status" value="1"/>
</dbReference>
<dbReference type="Proteomes" id="UP000694553">
    <property type="component" value="Unassembled WGS sequence"/>
</dbReference>
<keyword evidence="7" id="KW-0272">Extracellular matrix</keyword>
<evidence type="ECO:0000256" key="11">
    <source>
        <dbReference type="ARBA" id="ARBA00022989"/>
    </source>
</evidence>
<evidence type="ECO:0000256" key="3">
    <source>
        <dbReference type="ARBA" id="ARBA00006735"/>
    </source>
</evidence>
<keyword evidence="14" id="KW-0325">Glycoprotein</keyword>
<feature type="chain" id="PRO_5044017487" description="Zona pellucida sperm-binding protein 3" evidence="17">
    <location>
        <begin position="22"/>
        <end position="915"/>
    </location>
</feature>
<dbReference type="InterPro" id="IPR048290">
    <property type="entry name" value="ZP_chr"/>
</dbReference>
<evidence type="ECO:0000313" key="19">
    <source>
        <dbReference type="Ensembl" id="ENSCMUP00000034272.1"/>
    </source>
</evidence>
<evidence type="ECO:0000256" key="14">
    <source>
        <dbReference type="ARBA" id="ARBA00023180"/>
    </source>
</evidence>
<feature type="signal peptide" evidence="17">
    <location>
        <begin position="1"/>
        <end position="21"/>
    </location>
</feature>
<keyword evidence="5" id="KW-1003">Cell membrane</keyword>
<evidence type="ECO:0000256" key="4">
    <source>
        <dbReference type="ARBA" id="ARBA00017980"/>
    </source>
</evidence>
<evidence type="ECO:0000313" key="20">
    <source>
        <dbReference type="Proteomes" id="UP000694553"/>
    </source>
</evidence>
<feature type="compositionally biased region" description="Low complexity" evidence="16">
    <location>
        <begin position="770"/>
        <end position="781"/>
    </location>
</feature>
<feature type="region of interest" description="Disordered" evidence="16">
    <location>
        <begin position="526"/>
        <end position="553"/>
    </location>
</feature>
<feature type="region of interest" description="Disordered" evidence="16">
    <location>
        <begin position="758"/>
        <end position="781"/>
    </location>
</feature>
<evidence type="ECO:0000256" key="2">
    <source>
        <dbReference type="ARBA" id="ARBA00004498"/>
    </source>
</evidence>
<evidence type="ECO:0000259" key="18">
    <source>
        <dbReference type="PROSITE" id="PS51034"/>
    </source>
</evidence>
<sequence>MRSQIRLLLALLCCGAAPAAAAPPPWEGAWSDPNSWSWGWDDSQSQSQSQIPVAVQCQEAQLVVTVHRDLFGNGRLVSAAELSLGPAACKHSRLDPSRNTVTFSAGLHECGSTVQITPDSLIYRTLLTYEPSPGSNPAIVRSSPAVVPIECHYPRRDNVTSGAIRPTWAPFNSALVAEEKLLFSLRLMNDDWSAERAFTGLRLGDVLNIQAEVGTESHVPLRLFVDSCVATLSPGAEASPHYAIIDFNGCLVDGRSDATGSAFVTPRPRQDVLRFQIDAFRFAGDPRNLIYITCHLKVTPAEQSPDALNKACSFNKALNTWAPVEGTRDICSCCELGNCGSAALARSVRPAENWSGHRFRRQDGDGPAAEADVVIGPVLLSSGQRGQQPQGHQGERSGPVAAVPSGRCPRRCPRCHLCVPLQERRRWARARCWPAPWPPWPWPEWPWPEPCWPSAWGAAAAAGARPEVAPIPNKCPKDQRGLWGATGGERGGEWGGGRAAGAGPGTPLRGQWHQFIPVAPVHPSGTIPVAPVHPRVTSSSQWHHPSGTSSSQWHQFIPVAPSQCHQFIPVAPFHPSVTIPVSPVHPSGTSSPQWHQFIPVAPSQCHQFIPVSSVHPSGTIPVSPGHPSVTSSHPSVTIPVSPVPSQCHHPSVTSSSQCHQFHPSVTSSDPFHHPSVISSSQCHHSSVTSSSQCHQFPSQCHHSSISSSSQCHHSIPMSPSQCHQFPSQCHHSIPMSPSQCHQFPSQCHHSIPMSPSQCHQSHPSVTIPVSPSQSQCPHSQCPHPSIPIPIPVFPFPSQYPQSHPSVPFPSQYPHPHPSIPIPIPVSPSQSQCPHSQCPHPSILNPIPASPFPSQYPHPSIPNPIPVSPSQCPHPIPVSPSQYLHPHPSVPIPVSPSQYPQSHPSIPIPVSPFPSQ</sequence>
<evidence type="ECO:0000256" key="15">
    <source>
        <dbReference type="ARBA" id="ARBA00030824"/>
    </source>
</evidence>
<reference evidence="20" key="1">
    <citation type="submission" date="2019-10" db="EMBL/GenBank/DDBJ databases">
        <title>Corvus moneduloides (New Caledonian crow) genome, bCorMon1, primary haplotype.</title>
        <authorList>
            <person name="Rutz C."/>
            <person name="Fungtammasan C."/>
            <person name="Mountcastle J."/>
            <person name="Formenti G."/>
            <person name="Chow W."/>
            <person name="Howe K."/>
            <person name="Steele M.P."/>
            <person name="Fernandes J."/>
            <person name="Gilbert M.T.P."/>
            <person name="Fedrigo O."/>
            <person name="Jarvis E.D."/>
            <person name="Gemmell N."/>
        </authorList>
    </citation>
    <scope>NUCLEOTIDE SEQUENCE [LARGE SCALE GENOMIC DNA]</scope>
</reference>
<evidence type="ECO:0000256" key="10">
    <source>
        <dbReference type="ARBA" id="ARBA00022729"/>
    </source>
</evidence>
<feature type="compositionally biased region" description="Low complexity" evidence="16">
    <location>
        <begin position="383"/>
        <end position="392"/>
    </location>
</feature>
<feature type="compositionally biased region" description="Pro residues" evidence="16">
    <location>
        <begin position="905"/>
        <end position="915"/>
    </location>
</feature>
<keyword evidence="20" id="KW-1185">Reference proteome</keyword>
<dbReference type="Gene3D" id="2.60.40.4100">
    <property type="entry name" value="Zona pellucida, ZP-C domain"/>
    <property type="match status" value="1"/>
</dbReference>
<dbReference type="InterPro" id="IPR001507">
    <property type="entry name" value="ZP_dom"/>
</dbReference>
<dbReference type="Ensembl" id="ENSCMUT00000038018.1">
    <property type="protein sequence ID" value="ENSCMUP00000034272.1"/>
    <property type="gene ID" value="ENSCMUG00000018793.1"/>
</dbReference>
<dbReference type="PROSITE" id="PS51034">
    <property type="entry name" value="ZP_2"/>
    <property type="match status" value="1"/>
</dbReference>
<dbReference type="PANTHER" id="PTHR11576">
    <property type="entry name" value="ZONA PELLUCIDA SPERM-BINDING PROTEIN 3"/>
    <property type="match status" value="1"/>
</dbReference>
<feature type="region of interest" description="Disordered" evidence="16">
    <location>
        <begin position="382"/>
        <end position="405"/>
    </location>
</feature>
<protein>
    <recommendedName>
        <fullName evidence="4">Zona pellucida sperm-binding protein 3</fullName>
    </recommendedName>
    <alternativeName>
        <fullName evidence="15">Zona pellucida glycoprotein 3</fullName>
    </alternativeName>
</protein>
<accession>A0A8U7NAF4</accession>
<organism evidence="19 20">
    <name type="scientific">Corvus moneduloides</name>
    <name type="common">New Caledonian crow</name>
    <dbReference type="NCBI Taxonomy" id="1196302"/>
    <lineage>
        <taxon>Eukaryota</taxon>
        <taxon>Metazoa</taxon>
        <taxon>Chordata</taxon>
        <taxon>Craniata</taxon>
        <taxon>Vertebrata</taxon>
        <taxon>Euteleostomi</taxon>
        <taxon>Archelosauria</taxon>
        <taxon>Archosauria</taxon>
        <taxon>Dinosauria</taxon>
        <taxon>Saurischia</taxon>
        <taxon>Theropoda</taxon>
        <taxon>Coelurosauria</taxon>
        <taxon>Aves</taxon>
        <taxon>Neognathae</taxon>
        <taxon>Neoaves</taxon>
        <taxon>Telluraves</taxon>
        <taxon>Australaves</taxon>
        <taxon>Passeriformes</taxon>
        <taxon>Corvoidea</taxon>
        <taxon>Corvidae</taxon>
        <taxon>Corvus</taxon>
    </lineage>
</organism>
<dbReference type="GO" id="GO:0031012">
    <property type="term" value="C:extracellular matrix"/>
    <property type="evidence" value="ECO:0007669"/>
    <property type="project" value="TreeGrafter"/>
</dbReference>
<reference evidence="19" key="2">
    <citation type="submission" date="2025-08" db="UniProtKB">
        <authorList>
            <consortium name="Ensembl"/>
        </authorList>
    </citation>
    <scope>IDENTIFICATION</scope>
</reference>
<feature type="compositionally biased region" description="Low complexity" evidence="16">
    <location>
        <begin position="894"/>
        <end position="904"/>
    </location>
</feature>
<evidence type="ECO:0000256" key="16">
    <source>
        <dbReference type="SAM" id="MobiDB-lite"/>
    </source>
</evidence>
<dbReference type="Pfam" id="PF23344">
    <property type="entry name" value="ZP-N"/>
    <property type="match status" value="1"/>
</dbReference>
<dbReference type="AlphaFoldDB" id="A0A8U7NAF4"/>
<dbReference type="GO" id="GO:0005886">
    <property type="term" value="C:plasma membrane"/>
    <property type="evidence" value="ECO:0007669"/>
    <property type="project" value="UniProtKB-SubCell"/>
</dbReference>
<proteinExistence type="inferred from homology"/>
<dbReference type="GO" id="GO:0007339">
    <property type="term" value="P:binding of sperm to zona pellucida"/>
    <property type="evidence" value="ECO:0007669"/>
    <property type="project" value="TreeGrafter"/>
</dbReference>
<feature type="compositionally biased region" description="Polar residues" evidence="16">
    <location>
        <begin position="536"/>
        <end position="553"/>
    </location>
</feature>
<dbReference type="PRINTS" id="PR00023">
    <property type="entry name" value="ZPELLUCIDA"/>
</dbReference>
<feature type="compositionally biased region" description="Gly residues" evidence="16">
    <location>
        <begin position="484"/>
        <end position="504"/>
    </location>
</feature>
<gene>
    <name evidence="19" type="primary">ZP3</name>
</gene>
<evidence type="ECO:0000256" key="7">
    <source>
        <dbReference type="ARBA" id="ARBA00022530"/>
    </source>
</evidence>
<keyword evidence="10 17" id="KW-0732">Signal</keyword>
<dbReference type="GO" id="GO:0035803">
    <property type="term" value="P:egg coat formation"/>
    <property type="evidence" value="ECO:0007669"/>
    <property type="project" value="TreeGrafter"/>
</dbReference>
<evidence type="ECO:0000256" key="6">
    <source>
        <dbReference type="ARBA" id="ARBA00022525"/>
    </source>
</evidence>
<dbReference type="FunFam" id="2.60.40.3210:FF:000001">
    <property type="entry name" value="Zona pellucida sperm-binding protein 3"/>
    <property type="match status" value="1"/>
</dbReference>
<comment type="similarity">
    <text evidence="3">Belongs to the ZP domain family. ZPC subfamily.</text>
</comment>